<dbReference type="Proteomes" id="UP000095287">
    <property type="component" value="Unplaced"/>
</dbReference>
<accession>A0A1I7Y6A9</accession>
<protein>
    <submittedName>
        <fullName evidence="3">Uncharacterized protein</fullName>
    </submittedName>
</protein>
<feature type="region of interest" description="Disordered" evidence="1">
    <location>
        <begin position="83"/>
        <end position="113"/>
    </location>
</feature>
<feature type="region of interest" description="Disordered" evidence="1">
    <location>
        <begin position="19"/>
        <end position="45"/>
    </location>
</feature>
<dbReference type="WBParaSite" id="L893_g13110.t1">
    <property type="protein sequence ID" value="L893_g13110.t1"/>
    <property type="gene ID" value="L893_g13110"/>
</dbReference>
<reference evidence="3" key="1">
    <citation type="submission" date="2016-11" db="UniProtKB">
        <authorList>
            <consortium name="WormBaseParasite"/>
        </authorList>
    </citation>
    <scope>IDENTIFICATION</scope>
</reference>
<feature type="compositionally biased region" description="Basic and acidic residues" evidence="1">
    <location>
        <begin position="173"/>
        <end position="186"/>
    </location>
</feature>
<dbReference type="AlphaFoldDB" id="A0A1I7Y6A9"/>
<sequence length="186" mass="20815">MSVKQLRSTAKVNLRERFAALQQESSSSASASPKPKAEPSSKFGITADIIDGYSDKINAIYKNASKLDSDTIFYGRNATHENLFQKEEEEEPAPVATSRRTQQKNRSGRSVNPSSICVNMAHVLLNVDNENPLSKSRPHKQESPFKMKKLLRHHMSTRKRVAARAVPKSVKKVKIDPDAIKQEAEE</sequence>
<feature type="region of interest" description="Disordered" evidence="1">
    <location>
        <begin position="129"/>
        <end position="148"/>
    </location>
</feature>
<feature type="region of interest" description="Disordered" evidence="1">
    <location>
        <begin position="155"/>
        <end position="186"/>
    </location>
</feature>
<proteinExistence type="predicted"/>
<evidence type="ECO:0000313" key="2">
    <source>
        <dbReference type="Proteomes" id="UP000095287"/>
    </source>
</evidence>
<keyword evidence="2" id="KW-1185">Reference proteome</keyword>
<evidence type="ECO:0000313" key="3">
    <source>
        <dbReference type="WBParaSite" id="L893_g13110.t1"/>
    </source>
</evidence>
<feature type="compositionally biased region" description="Low complexity" evidence="1">
    <location>
        <begin position="24"/>
        <end position="42"/>
    </location>
</feature>
<organism evidence="2 3">
    <name type="scientific">Steinernema glaseri</name>
    <dbReference type="NCBI Taxonomy" id="37863"/>
    <lineage>
        <taxon>Eukaryota</taxon>
        <taxon>Metazoa</taxon>
        <taxon>Ecdysozoa</taxon>
        <taxon>Nematoda</taxon>
        <taxon>Chromadorea</taxon>
        <taxon>Rhabditida</taxon>
        <taxon>Tylenchina</taxon>
        <taxon>Panagrolaimomorpha</taxon>
        <taxon>Strongyloidoidea</taxon>
        <taxon>Steinernematidae</taxon>
        <taxon>Steinernema</taxon>
    </lineage>
</organism>
<name>A0A1I7Y6A9_9BILA</name>
<evidence type="ECO:0000256" key="1">
    <source>
        <dbReference type="SAM" id="MobiDB-lite"/>
    </source>
</evidence>